<name>A0A0L0NZU2_CANAR</name>
<protein>
    <recommendedName>
        <fullName evidence="5">Secreted protein</fullName>
    </recommendedName>
</protein>
<evidence type="ECO:0000313" key="4">
    <source>
        <dbReference type="Proteomes" id="UP000037122"/>
    </source>
</evidence>
<feature type="chain" id="PRO_5005545415" description="Secreted protein" evidence="2">
    <location>
        <begin position="18"/>
        <end position="77"/>
    </location>
</feature>
<sequence length="77" mass="8484">MAKVLLYVLANCNSAGCWLVVVVKPHCSAKTEEPQEFTKWEHKTTNRDDFVNDTTKAFQESSPGGISLELERGGGGR</sequence>
<proteinExistence type="predicted"/>
<dbReference type="Proteomes" id="UP000037122">
    <property type="component" value="Unassembled WGS sequence"/>
</dbReference>
<dbReference type="VEuPathDB" id="FungiDB:QG37_03678"/>
<organism evidence="3 4">
    <name type="scientific">Candidozyma auris</name>
    <name type="common">Yeast</name>
    <name type="synonym">Candida auris</name>
    <dbReference type="NCBI Taxonomy" id="498019"/>
    <lineage>
        <taxon>Eukaryota</taxon>
        <taxon>Fungi</taxon>
        <taxon>Dikarya</taxon>
        <taxon>Ascomycota</taxon>
        <taxon>Saccharomycotina</taxon>
        <taxon>Pichiomycetes</taxon>
        <taxon>Metschnikowiaceae</taxon>
        <taxon>Candidozyma</taxon>
    </lineage>
</organism>
<evidence type="ECO:0000256" key="1">
    <source>
        <dbReference type="SAM" id="MobiDB-lite"/>
    </source>
</evidence>
<evidence type="ECO:0000313" key="3">
    <source>
        <dbReference type="EMBL" id="KND99528.1"/>
    </source>
</evidence>
<comment type="caution">
    <text evidence="3">The sequence shown here is derived from an EMBL/GenBank/DDBJ whole genome shotgun (WGS) entry which is preliminary data.</text>
</comment>
<gene>
    <name evidence="3" type="ORF">QG37_03678</name>
</gene>
<feature type="signal peptide" evidence="2">
    <location>
        <begin position="1"/>
        <end position="17"/>
    </location>
</feature>
<reference evidence="4" key="1">
    <citation type="journal article" date="2015" name="BMC Genomics">
        <title>Draft genome of a commonly misdiagnosed multidrug resistant pathogen Candida auris.</title>
        <authorList>
            <person name="Chatterjee S."/>
            <person name="Alampalli S.V."/>
            <person name="Nageshan R.K."/>
            <person name="Chettiar S.T."/>
            <person name="Joshi S."/>
            <person name="Tatu U.S."/>
        </authorList>
    </citation>
    <scope>NUCLEOTIDE SEQUENCE [LARGE SCALE GENOMIC DNA]</scope>
    <source>
        <strain evidence="4">6684</strain>
    </source>
</reference>
<accession>A0A0L0NZU2</accession>
<dbReference type="AlphaFoldDB" id="A0A0L0NZU2"/>
<feature type="region of interest" description="Disordered" evidence="1">
    <location>
        <begin position="56"/>
        <end position="77"/>
    </location>
</feature>
<keyword evidence="2" id="KW-0732">Signal</keyword>
<dbReference type="EMBL" id="LGST01000023">
    <property type="protein sequence ID" value="KND99528.1"/>
    <property type="molecule type" value="Genomic_DNA"/>
</dbReference>
<evidence type="ECO:0008006" key="5">
    <source>
        <dbReference type="Google" id="ProtNLM"/>
    </source>
</evidence>
<evidence type="ECO:0000256" key="2">
    <source>
        <dbReference type="SAM" id="SignalP"/>
    </source>
</evidence>